<comment type="caution">
    <text evidence="10">The sequence shown here is derived from an EMBL/GenBank/DDBJ whole genome shotgun (WGS) entry which is preliminary data.</text>
</comment>
<comment type="subcellular location">
    <subcellularLocation>
        <location evidence="1">Membrane</location>
        <topology evidence="1">Multi-pass membrane protein</topology>
    </subcellularLocation>
</comment>
<feature type="transmembrane region" description="Helical" evidence="8">
    <location>
        <begin position="723"/>
        <end position="742"/>
    </location>
</feature>
<keyword evidence="6 8" id="KW-0472">Membrane</keyword>
<dbReference type="AlphaFoldDB" id="A0A8T0G6M3"/>
<dbReference type="PANTHER" id="PTHR24186">
    <property type="entry name" value="PROTEIN PHOSPHATASE 1 REGULATORY SUBUNIT"/>
    <property type="match status" value="1"/>
</dbReference>
<keyword evidence="5 7" id="KW-0040">ANK repeat</keyword>
<dbReference type="PROSITE" id="PS50297">
    <property type="entry name" value="ANK_REP_REGION"/>
    <property type="match status" value="1"/>
</dbReference>
<dbReference type="Gene3D" id="1.25.40.20">
    <property type="entry name" value="Ankyrin repeat-containing domain"/>
    <property type="match status" value="2"/>
</dbReference>
<name>A0A8T0G6M3_CERPU</name>
<evidence type="ECO:0000259" key="9">
    <source>
        <dbReference type="Pfam" id="PF13962"/>
    </source>
</evidence>
<sequence>MMKVREGSLKELALEAGVAEMFVDLILPPRSSKEPRPYDHLLETLKRMDSNLATISAKLTEFLMHPRKSIIDSQPEETPVETDLAKTFLNFKRTSADFLTDHDEFDVNNTINAFFDAISKLEFKKVYSFLEDKPELVFEISRKERTSLNAAIFVNSEVMVRTFLNVAFKIAKKNIKIRQLLEVPDATLAMNSLQLATINGNKNMIDILEVAKTYATINSIPMSSFVDASIPVKTYWSKVFDDMDEANANIEKIRELLDPMLKIIKNRNNWNWYQRLRFEALRARSYLITSDEEASIEQSMLWGNEFVLHLLFGSIYVGDEGMPLLKEICTTLGSNLLQYILYLWDSNGRTPLHVLADNFDIEDYYMTTMFEIIDFHCPNVLELNIGDFEGRTPLFRAASQGNFVPVRIFAEDLRTKLNATTSTQWNAFPRHSSITRLPASTGLTALHIAVLHNHRNVVEALLHARKGLKESDFNKKLDINSTCAHSQHTFKITPFQLAAFKGHTQIIQLFLKEQDLIDKCIVNPKRKIDPHSKIPAISLATANGNPLALQIFLSNERVNPNAIDVQGNTALHYAAKAFDTEFNEIYFFTSADYVSIEHFCLKSPKKNKRPSEVIGCMELLMQAGFDMNKTNFDGYCPELSPATPEDVRQWWYEKFTKQTQEHLNNLFGAANAVSVTAALVATASFAGPLQPPLGLASTSEEWLNNYAQFTYPSVEAFFFCDNLTFYLSMSSIILALIPFLPITHEGILREVQVAQKTLQAAVVVLFMSIIFLICAFFSAAVSIVPKEYWRYKSLTMFTSGTG</sequence>
<proteinExistence type="predicted"/>
<dbReference type="InterPro" id="IPR026961">
    <property type="entry name" value="PGG_dom"/>
</dbReference>
<evidence type="ECO:0000256" key="2">
    <source>
        <dbReference type="ARBA" id="ARBA00022692"/>
    </source>
</evidence>
<dbReference type="EMBL" id="CM026433">
    <property type="protein sequence ID" value="KAG0554916.1"/>
    <property type="molecule type" value="Genomic_DNA"/>
</dbReference>
<dbReference type="InterPro" id="IPR036770">
    <property type="entry name" value="Ankyrin_rpt-contain_sf"/>
</dbReference>
<keyword evidence="3" id="KW-0677">Repeat</keyword>
<reference evidence="10" key="1">
    <citation type="submission" date="2020-06" db="EMBL/GenBank/DDBJ databases">
        <title>WGS assembly of Ceratodon purpureus strain R40.</title>
        <authorList>
            <person name="Carey S.B."/>
            <person name="Jenkins J."/>
            <person name="Shu S."/>
            <person name="Lovell J.T."/>
            <person name="Sreedasyam A."/>
            <person name="Maumus F."/>
            <person name="Tiley G.P."/>
            <person name="Fernandez-Pozo N."/>
            <person name="Barry K."/>
            <person name="Chen C."/>
            <person name="Wang M."/>
            <person name="Lipzen A."/>
            <person name="Daum C."/>
            <person name="Saski C.A."/>
            <person name="Payton A.C."/>
            <person name="Mcbreen J.C."/>
            <person name="Conrad R.E."/>
            <person name="Kollar L.M."/>
            <person name="Olsson S."/>
            <person name="Huttunen S."/>
            <person name="Landis J.B."/>
            <person name="Wickett N.J."/>
            <person name="Johnson M.G."/>
            <person name="Rensing S.A."/>
            <person name="Grimwood J."/>
            <person name="Schmutz J."/>
            <person name="Mcdaniel S.F."/>
        </authorList>
    </citation>
    <scope>NUCLEOTIDE SEQUENCE</scope>
    <source>
        <strain evidence="10">R40</strain>
    </source>
</reference>
<keyword evidence="11" id="KW-1185">Reference proteome</keyword>
<protein>
    <recommendedName>
        <fullName evidence="9">PGG domain-containing protein</fullName>
    </recommendedName>
</protein>
<organism evidence="10 11">
    <name type="scientific">Ceratodon purpureus</name>
    <name type="common">Fire moss</name>
    <name type="synonym">Dicranum purpureum</name>
    <dbReference type="NCBI Taxonomy" id="3225"/>
    <lineage>
        <taxon>Eukaryota</taxon>
        <taxon>Viridiplantae</taxon>
        <taxon>Streptophyta</taxon>
        <taxon>Embryophyta</taxon>
        <taxon>Bryophyta</taxon>
        <taxon>Bryophytina</taxon>
        <taxon>Bryopsida</taxon>
        <taxon>Dicranidae</taxon>
        <taxon>Pseudoditrichales</taxon>
        <taxon>Ditrichaceae</taxon>
        <taxon>Ceratodon</taxon>
    </lineage>
</organism>
<dbReference type="PANTHER" id="PTHR24186:SF38">
    <property type="entry name" value="ANKYRIN REPEAT FAMILY PROTEIN"/>
    <property type="match status" value="1"/>
</dbReference>
<evidence type="ECO:0000256" key="6">
    <source>
        <dbReference type="ARBA" id="ARBA00023136"/>
    </source>
</evidence>
<feature type="non-terminal residue" evidence="10">
    <location>
        <position position="802"/>
    </location>
</feature>
<dbReference type="PROSITE" id="PS50088">
    <property type="entry name" value="ANK_REPEAT"/>
    <property type="match status" value="1"/>
</dbReference>
<dbReference type="SMART" id="SM00248">
    <property type="entry name" value="ANK"/>
    <property type="match status" value="7"/>
</dbReference>
<keyword evidence="4 8" id="KW-1133">Transmembrane helix</keyword>
<evidence type="ECO:0000256" key="8">
    <source>
        <dbReference type="SAM" id="Phobius"/>
    </source>
</evidence>
<dbReference type="InterPro" id="IPR002110">
    <property type="entry name" value="Ankyrin_rpt"/>
</dbReference>
<evidence type="ECO:0000313" key="10">
    <source>
        <dbReference type="EMBL" id="KAG0554916.1"/>
    </source>
</evidence>
<feature type="transmembrane region" description="Helical" evidence="8">
    <location>
        <begin position="762"/>
        <end position="784"/>
    </location>
</feature>
<feature type="repeat" description="ANK" evidence="7">
    <location>
        <begin position="441"/>
        <end position="473"/>
    </location>
</feature>
<evidence type="ECO:0000256" key="3">
    <source>
        <dbReference type="ARBA" id="ARBA00022737"/>
    </source>
</evidence>
<dbReference type="Pfam" id="PF13962">
    <property type="entry name" value="PGG"/>
    <property type="match status" value="1"/>
</dbReference>
<feature type="domain" description="PGG" evidence="9">
    <location>
        <begin position="669"/>
        <end position="780"/>
    </location>
</feature>
<keyword evidence="2 8" id="KW-0812">Transmembrane</keyword>
<accession>A0A8T0G6M3</accession>
<evidence type="ECO:0000256" key="1">
    <source>
        <dbReference type="ARBA" id="ARBA00004141"/>
    </source>
</evidence>
<dbReference type="Pfam" id="PF12796">
    <property type="entry name" value="Ank_2"/>
    <property type="match status" value="1"/>
</dbReference>
<evidence type="ECO:0000256" key="7">
    <source>
        <dbReference type="PROSITE-ProRule" id="PRU00023"/>
    </source>
</evidence>
<evidence type="ECO:0000313" key="11">
    <source>
        <dbReference type="Proteomes" id="UP000822688"/>
    </source>
</evidence>
<dbReference type="GO" id="GO:0005886">
    <property type="term" value="C:plasma membrane"/>
    <property type="evidence" value="ECO:0007669"/>
    <property type="project" value="TreeGrafter"/>
</dbReference>
<evidence type="ECO:0000256" key="5">
    <source>
        <dbReference type="ARBA" id="ARBA00023043"/>
    </source>
</evidence>
<evidence type="ECO:0000256" key="4">
    <source>
        <dbReference type="ARBA" id="ARBA00022989"/>
    </source>
</evidence>
<dbReference type="Proteomes" id="UP000822688">
    <property type="component" value="Chromosome 12"/>
</dbReference>
<dbReference type="SUPFAM" id="SSF48403">
    <property type="entry name" value="Ankyrin repeat"/>
    <property type="match status" value="1"/>
</dbReference>
<gene>
    <name evidence="10" type="ORF">KC19_12G129900</name>
</gene>